<dbReference type="PROSITE" id="PS00108">
    <property type="entry name" value="PROTEIN_KINASE_ST"/>
    <property type="match status" value="1"/>
</dbReference>
<proteinExistence type="predicted"/>
<keyword evidence="11" id="KW-1185">Reference proteome</keyword>
<keyword evidence="8" id="KW-0812">Transmembrane</keyword>
<evidence type="ECO:0000256" key="4">
    <source>
        <dbReference type="ARBA" id="ARBA00022741"/>
    </source>
</evidence>
<dbReference type="PANTHER" id="PTHR43289:SF6">
    <property type="entry name" value="SERINE_THREONINE-PROTEIN KINASE NEKL-3"/>
    <property type="match status" value="1"/>
</dbReference>
<evidence type="ECO:0000256" key="5">
    <source>
        <dbReference type="ARBA" id="ARBA00022777"/>
    </source>
</evidence>
<dbReference type="InterPro" id="IPR011009">
    <property type="entry name" value="Kinase-like_dom_sf"/>
</dbReference>
<dbReference type="InterPro" id="IPR017441">
    <property type="entry name" value="Protein_kinase_ATP_BS"/>
</dbReference>
<evidence type="ECO:0000313" key="10">
    <source>
        <dbReference type="EMBL" id="GED06697.1"/>
    </source>
</evidence>
<evidence type="ECO:0000256" key="8">
    <source>
        <dbReference type="SAM" id="Phobius"/>
    </source>
</evidence>
<dbReference type="PANTHER" id="PTHR43289">
    <property type="entry name" value="MITOGEN-ACTIVATED PROTEIN KINASE KINASE KINASE 20-RELATED"/>
    <property type="match status" value="1"/>
</dbReference>
<keyword evidence="4 7" id="KW-0547">Nucleotide-binding</keyword>
<keyword evidence="6 7" id="KW-0067">ATP-binding</keyword>
<dbReference type="PROSITE" id="PS00107">
    <property type="entry name" value="PROTEIN_KINASE_ATP"/>
    <property type="match status" value="1"/>
</dbReference>
<name>A0A4Y4DQ16_GLUUR</name>
<comment type="caution">
    <text evidence="10">The sequence shown here is derived from an EMBL/GenBank/DDBJ whole genome shotgun (WGS) entry which is preliminary data.</text>
</comment>
<evidence type="ECO:0000256" key="1">
    <source>
        <dbReference type="ARBA" id="ARBA00012513"/>
    </source>
</evidence>
<evidence type="ECO:0000256" key="6">
    <source>
        <dbReference type="ARBA" id="ARBA00022840"/>
    </source>
</evidence>
<dbReference type="InterPro" id="IPR008271">
    <property type="entry name" value="Ser/Thr_kinase_AS"/>
</dbReference>
<dbReference type="PROSITE" id="PS50011">
    <property type="entry name" value="PROTEIN_KINASE_DOM"/>
    <property type="match status" value="1"/>
</dbReference>
<dbReference type="RefSeq" id="WP_141365018.1">
    <property type="nucleotide sequence ID" value="NZ_BAAAJL010000006.1"/>
</dbReference>
<dbReference type="Gene3D" id="3.30.200.20">
    <property type="entry name" value="Phosphorylase Kinase, domain 1"/>
    <property type="match status" value="1"/>
</dbReference>
<gene>
    <name evidence="10" type="ORF">AUR04nite_22290</name>
</gene>
<dbReference type="SMART" id="SM00220">
    <property type="entry name" value="S_TKc"/>
    <property type="match status" value="1"/>
</dbReference>
<dbReference type="Pfam" id="PF00069">
    <property type="entry name" value="Pkinase"/>
    <property type="match status" value="1"/>
</dbReference>
<dbReference type="SUPFAM" id="SSF56112">
    <property type="entry name" value="Protein kinase-like (PK-like)"/>
    <property type="match status" value="1"/>
</dbReference>
<evidence type="ECO:0000259" key="9">
    <source>
        <dbReference type="PROSITE" id="PS50011"/>
    </source>
</evidence>
<dbReference type="EC" id="2.7.11.1" evidence="1"/>
<dbReference type="Gene3D" id="1.10.510.10">
    <property type="entry name" value="Transferase(Phosphotransferase) domain 1"/>
    <property type="match status" value="1"/>
</dbReference>
<organism evidence="10 11">
    <name type="scientific">Glutamicibacter uratoxydans</name>
    <name type="common">Arthrobacter uratoxydans</name>
    <dbReference type="NCBI Taxonomy" id="43667"/>
    <lineage>
        <taxon>Bacteria</taxon>
        <taxon>Bacillati</taxon>
        <taxon>Actinomycetota</taxon>
        <taxon>Actinomycetes</taxon>
        <taxon>Micrococcales</taxon>
        <taxon>Micrococcaceae</taxon>
        <taxon>Glutamicibacter</taxon>
    </lineage>
</organism>
<evidence type="ECO:0000256" key="2">
    <source>
        <dbReference type="ARBA" id="ARBA00022527"/>
    </source>
</evidence>
<keyword evidence="2" id="KW-0723">Serine/threonine-protein kinase</keyword>
<dbReference type="OrthoDB" id="9762169at2"/>
<sequence>MSSHRPPAPAPVIDGFNYVKPLGSGGFSDVFLYEQHRPRRNVAVKVLLADMGVKDARERFEAEANLMASLSTHPYIVTIYQAEITEDSRSYLAMEYCSRPGLDARYRKNVLSVAEVLALGVQLCSAVQTAHQAGIIHRDIKPANVLTTDYNRPALTDFGISGAQGSDVMGLSVPWSAPEAFISGHQASVSMDVYSLGATLYTVLAGHSPFVRPGQDNSQPTLIQRILDEPLVNLDRPDVPEALNQALAVSMAKDPENRFASAAQLAKSLQRIQADLGLSVTPFEILEELSGEDTQDFGGEATRVRRVVSIDDAQLPLGGEPLISRVPGQRASVEAPPEQVEEPVKQRFRAPLRDDQEVPNPEEQEREPVVPVVRKPLPKILGLAIAAICVIVAIAVAVNVFGAPEEEATPKGPVIASDTPADALLGAGVKPVEKFSSAVNGDTVKFSWKNPDPDDGDFYQWATVTATKTGELKRTKENSVSVPKAGSETCIEVKVVKATGDVSAAASYCAKS</sequence>
<feature type="transmembrane region" description="Helical" evidence="8">
    <location>
        <begin position="380"/>
        <end position="401"/>
    </location>
</feature>
<reference evidence="10 11" key="1">
    <citation type="submission" date="2019-06" db="EMBL/GenBank/DDBJ databases">
        <title>Whole genome shotgun sequence of Glutamicibacter uratoxydans NBRC 15515.</title>
        <authorList>
            <person name="Hosoyama A."/>
            <person name="Uohara A."/>
            <person name="Ohji S."/>
            <person name="Ichikawa N."/>
        </authorList>
    </citation>
    <scope>NUCLEOTIDE SEQUENCE [LARGE SCALE GENOMIC DNA]</scope>
    <source>
        <strain evidence="10 11">NBRC 15515</strain>
    </source>
</reference>
<protein>
    <recommendedName>
        <fullName evidence="1">non-specific serine/threonine protein kinase</fullName>
        <ecNumber evidence="1">2.7.11.1</ecNumber>
    </recommendedName>
</protein>
<dbReference type="Proteomes" id="UP000316612">
    <property type="component" value="Unassembled WGS sequence"/>
</dbReference>
<keyword evidence="8" id="KW-0472">Membrane</keyword>
<dbReference type="EMBL" id="BJNY01000012">
    <property type="protein sequence ID" value="GED06697.1"/>
    <property type="molecule type" value="Genomic_DNA"/>
</dbReference>
<evidence type="ECO:0000256" key="3">
    <source>
        <dbReference type="ARBA" id="ARBA00022679"/>
    </source>
</evidence>
<dbReference type="CDD" id="cd14014">
    <property type="entry name" value="STKc_PknB_like"/>
    <property type="match status" value="1"/>
</dbReference>
<keyword evidence="5" id="KW-0418">Kinase</keyword>
<keyword evidence="8" id="KW-1133">Transmembrane helix</keyword>
<evidence type="ECO:0000256" key="7">
    <source>
        <dbReference type="PROSITE-ProRule" id="PRU10141"/>
    </source>
</evidence>
<feature type="binding site" evidence="7">
    <location>
        <position position="45"/>
    </location>
    <ligand>
        <name>ATP</name>
        <dbReference type="ChEBI" id="CHEBI:30616"/>
    </ligand>
</feature>
<dbReference type="GO" id="GO:0004674">
    <property type="term" value="F:protein serine/threonine kinase activity"/>
    <property type="evidence" value="ECO:0007669"/>
    <property type="project" value="UniProtKB-KW"/>
</dbReference>
<dbReference type="InterPro" id="IPR000719">
    <property type="entry name" value="Prot_kinase_dom"/>
</dbReference>
<dbReference type="GO" id="GO:0005524">
    <property type="term" value="F:ATP binding"/>
    <property type="evidence" value="ECO:0007669"/>
    <property type="project" value="UniProtKB-UniRule"/>
</dbReference>
<feature type="domain" description="Protein kinase" evidence="9">
    <location>
        <begin position="16"/>
        <end position="272"/>
    </location>
</feature>
<dbReference type="AlphaFoldDB" id="A0A4Y4DQ16"/>
<keyword evidence="3" id="KW-0808">Transferase</keyword>
<accession>A0A4Y4DQ16</accession>
<evidence type="ECO:0000313" key="11">
    <source>
        <dbReference type="Proteomes" id="UP000316612"/>
    </source>
</evidence>